<keyword evidence="3" id="KW-1185">Reference proteome</keyword>
<gene>
    <name evidence="2" type="ORF">HAX54_017763</name>
</gene>
<evidence type="ECO:0000313" key="3">
    <source>
        <dbReference type="Proteomes" id="UP000823775"/>
    </source>
</evidence>
<dbReference type="InterPro" id="IPR000719">
    <property type="entry name" value="Prot_kinase_dom"/>
</dbReference>
<dbReference type="Proteomes" id="UP000823775">
    <property type="component" value="Unassembled WGS sequence"/>
</dbReference>
<dbReference type="InterPro" id="IPR011009">
    <property type="entry name" value="Kinase-like_dom_sf"/>
</dbReference>
<reference evidence="2 3" key="1">
    <citation type="journal article" date="2021" name="BMC Genomics">
        <title>Datura genome reveals duplications of psychoactive alkaloid biosynthetic genes and high mutation rate following tissue culture.</title>
        <authorList>
            <person name="Rajewski A."/>
            <person name="Carter-House D."/>
            <person name="Stajich J."/>
            <person name="Litt A."/>
        </authorList>
    </citation>
    <scope>NUCLEOTIDE SEQUENCE [LARGE SCALE GENOMIC DNA]</scope>
    <source>
        <strain evidence="2">AR-01</strain>
    </source>
</reference>
<dbReference type="Pfam" id="PF07714">
    <property type="entry name" value="PK_Tyr_Ser-Thr"/>
    <property type="match status" value="1"/>
</dbReference>
<sequence length="168" mass="18552">MGVFCRKQSSFLGSLIFGVPLNWSSGCLGVYHGKWRGTDVAIKRIKKSCFTGRSSEQERLTVGIAGVKLKVLKPIHPNVVAFYGVVQDGPGGTLATVAEFMVNGSLRHVYFAGQTHDRARKLIIAMDAAFGMEYLHSKNIVHFDLKCDNLLVSKDPSTHLWLILDCQN</sequence>
<feature type="domain" description="Protein kinase" evidence="1">
    <location>
        <begin position="6"/>
        <end position="168"/>
    </location>
</feature>
<dbReference type="Gene3D" id="3.30.200.20">
    <property type="entry name" value="Phosphorylase Kinase, domain 1"/>
    <property type="match status" value="1"/>
</dbReference>
<dbReference type="PROSITE" id="PS50011">
    <property type="entry name" value="PROTEIN_KINASE_DOM"/>
    <property type="match status" value="1"/>
</dbReference>
<evidence type="ECO:0000313" key="2">
    <source>
        <dbReference type="EMBL" id="MCD9559632.1"/>
    </source>
</evidence>
<name>A0ABS8UNG2_DATST</name>
<dbReference type="InterPro" id="IPR008271">
    <property type="entry name" value="Ser/Thr_kinase_AS"/>
</dbReference>
<comment type="caution">
    <text evidence="2">The sequence shown here is derived from an EMBL/GenBank/DDBJ whole genome shotgun (WGS) entry which is preliminary data.</text>
</comment>
<dbReference type="PANTHER" id="PTHR23257:SF963">
    <property type="entry name" value="AT08303P"/>
    <property type="match status" value="1"/>
</dbReference>
<dbReference type="InterPro" id="IPR050167">
    <property type="entry name" value="Ser_Thr_protein_kinase"/>
</dbReference>
<proteinExistence type="predicted"/>
<dbReference type="SMART" id="SM00219">
    <property type="entry name" value="TyrKc"/>
    <property type="match status" value="1"/>
</dbReference>
<evidence type="ECO:0000259" key="1">
    <source>
        <dbReference type="PROSITE" id="PS50011"/>
    </source>
</evidence>
<organism evidence="2 3">
    <name type="scientific">Datura stramonium</name>
    <name type="common">Jimsonweed</name>
    <name type="synonym">Common thornapple</name>
    <dbReference type="NCBI Taxonomy" id="4076"/>
    <lineage>
        <taxon>Eukaryota</taxon>
        <taxon>Viridiplantae</taxon>
        <taxon>Streptophyta</taxon>
        <taxon>Embryophyta</taxon>
        <taxon>Tracheophyta</taxon>
        <taxon>Spermatophyta</taxon>
        <taxon>Magnoliopsida</taxon>
        <taxon>eudicotyledons</taxon>
        <taxon>Gunneridae</taxon>
        <taxon>Pentapetalae</taxon>
        <taxon>asterids</taxon>
        <taxon>lamiids</taxon>
        <taxon>Solanales</taxon>
        <taxon>Solanaceae</taxon>
        <taxon>Solanoideae</taxon>
        <taxon>Datureae</taxon>
        <taxon>Datura</taxon>
    </lineage>
</organism>
<dbReference type="PROSITE" id="PS00108">
    <property type="entry name" value="PROTEIN_KINASE_ST"/>
    <property type="match status" value="1"/>
</dbReference>
<accession>A0ABS8UNG2</accession>
<dbReference type="EMBL" id="JACEIK010002180">
    <property type="protein sequence ID" value="MCD9559632.1"/>
    <property type="molecule type" value="Genomic_DNA"/>
</dbReference>
<dbReference type="PANTHER" id="PTHR23257">
    <property type="entry name" value="SERINE-THREONINE PROTEIN KINASE"/>
    <property type="match status" value="1"/>
</dbReference>
<dbReference type="Gene3D" id="1.10.510.10">
    <property type="entry name" value="Transferase(Phosphotransferase) domain 1"/>
    <property type="match status" value="1"/>
</dbReference>
<dbReference type="InterPro" id="IPR001245">
    <property type="entry name" value="Ser-Thr/Tyr_kinase_cat_dom"/>
</dbReference>
<dbReference type="SUPFAM" id="SSF56112">
    <property type="entry name" value="Protein kinase-like (PK-like)"/>
    <property type="match status" value="1"/>
</dbReference>
<dbReference type="PROSITE" id="PS51257">
    <property type="entry name" value="PROKAR_LIPOPROTEIN"/>
    <property type="match status" value="1"/>
</dbReference>
<protein>
    <recommendedName>
        <fullName evidence="1">Protein kinase domain-containing protein</fullName>
    </recommendedName>
</protein>
<dbReference type="InterPro" id="IPR020635">
    <property type="entry name" value="Tyr_kinase_cat_dom"/>
</dbReference>